<reference evidence="3" key="1">
    <citation type="journal article" date="2019" name="Int. J. Syst. Evol. Microbiol.">
        <title>The Global Catalogue of Microorganisms (GCM) 10K type strain sequencing project: providing services to taxonomists for standard genome sequencing and annotation.</title>
        <authorList>
            <consortium name="The Broad Institute Genomics Platform"/>
            <consortium name="The Broad Institute Genome Sequencing Center for Infectious Disease"/>
            <person name="Wu L."/>
            <person name="Ma J."/>
        </authorList>
    </citation>
    <scope>NUCLEOTIDE SEQUENCE [LARGE SCALE GENOMIC DNA]</scope>
    <source>
        <strain evidence="3">CGMCC 4.7283</strain>
    </source>
</reference>
<protein>
    <submittedName>
        <fullName evidence="2">Uncharacterized protein</fullName>
    </submittedName>
</protein>
<sequence>MVLYHYEHHFAADFGWLIGMGDLAVDFFFVLSGFIMVYVYRALLHKSHEGFIS</sequence>
<organism evidence="2 3">
    <name type="scientific">Seohaeicola nanhaiensis</name>
    <dbReference type="NCBI Taxonomy" id="1387282"/>
    <lineage>
        <taxon>Bacteria</taxon>
        <taxon>Pseudomonadati</taxon>
        <taxon>Pseudomonadota</taxon>
        <taxon>Alphaproteobacteria</taxon>
        <taxon>Rhodobacterales</taxon>
        <taxon>Roseobacteraceae</taxon>
        <taxon>Seohaeicola</taxon>
    </lineage>
</organism>
<comment type="caution">
    <text evidence="2">The sequence shown here is derived from an EMBL/GenBank/DDBJ whole genome shotgun (WGS) entry which is preliminary data.</text>
</comment>
<proteinExistence type="predicted"/>
<dbReference type="InterPro" id="IPR018488">
    <property type="entry name" value="cNMP-bd_CS"/>
</dbReference>
<dbReference type="PROSITE" id="PS00888">
    <property type="entry name" value="CNMP_BINDING_1"/>
    <property type="match status" value="1"/>
</dbReference>
<evidence type="ECO:0000313" key="3">
    <source>
        <dbReference type="Proteomes" id="UP001595973"/>
    </source>
</evidence>
<name>A0ABV9KHR5_9RHOB</name>
<keyword evidence="1" id="KW-1133">Transmembrane helix</keyword>
<keyword evidence="1" id="KW-0812">Transmembrane</keyword>
<accession>A0ABV9KHR5</accession>
<keyword evidence="1" id="KW-0472">Membrane</keyword>
<feature type="transmembrane region" description="Helical" evidence="1">
    <location>
        <begin position="14"/>
        <end position="40"/>
    </location>
</feature>
<gene>
    <name evidence="2" type="ORF">ACFO5X_13080</name>
</gene>
<evidence type="ECO:0000256" key="1">
    <source>
        <dbReference type="SAM" id="Phobius"/>
    </source>
</evidence>
<keyword evidence="3" id="KW-1185">Reference proteome</keyword>
<dbReference type="RefSeq" id="WP_380717921.1">
    <property type="nucleotide sequence ID" value="NZ_JBHSGI010000013.1"/>
</dbReference>
<evidence type="ECO:0000313" key="2">
    <source>
        <dbReference type="EMBL" id="MFC4669489.1"/>
    </source>
</evidence>
<dbReference type="EMBL" id="JBHSGI010000013">
    <property type="protein sequence ID" value="MFC4669489.1"/>
    <property type="molecule type" value="Genomic_DNA"/>
</dbReference>
<dbReference type="Proteomes" id="UP001595973">
    <property type="component" value="Unassembled WGS sequence"/>
</dbReference>